<evidence type="ECO:0000313" key="2">
    <source>
        <dbReference type="Proteomes" id="UP000324222"/>
    </source>
</evidence>
<reference evidence="1 2" key="1">
    <citation type="submission" date="2019-05" db="EMBL/GenBank/DDBJ databases">
        <title>Another draft genome of Portunus trituberculatus and its Hox gene families provides insights of decapod evolution.</title>
        <authorList>
            <person name="Jeong J.-H."/>
            <person name="Song I."/>
            <person name="Kim S."/>
            <person name="Choi T."/>
            <person name="Kim D."/>
            <person name="Ryu S."/>
            <person name="Kim W."/>
        </authorList>
    </citation>
    <scope>NUCLEOTIDE SEQUENCE [LARGE SCALE GENOMIC DNA]</scope>
    <source>
        <tissue evidence="1">Muscle</tissue>
    </source>
</reference>
<keyword evidence="2" id="KW-1185">Reference proteome</keyword>
<comment type="caution">
    <text evidence="1">The sequence shown here is derived from an EMBL/GenBank/DDBJ whole genome shotgun (WGS) entry which is preliminary data.</text>
</comment>
<gene>
    <name evidence="1" type="ORF">E2C01_065107</name>
</gene>
<dbReference type="Proteomes" id="UP000324222">
    <property type="component" value="Unassembled WGS sequence"/>
</dbReference>
<evidence type="ECO:0000313" key="1">
    <source>
        <dbReference type="EMBL" id="MPC70846.1"/>
    </source>
</evidence>
<organism evidence="1 2">
    <name type="scientific">Portunus trituberculatus</name>
    <name type="common">Swimming crab</name>
    <name type="synonym">Neptunus trituberculatus</name>
    <dbReference type="NCBI Taxonomy" id="210409"/>
    <lineage>
        <taxon>Eukaryota</taxon>
        <taxon>Metazoa</taxon>
        <taxon>Ecdysozoa</taxon>
        <taxon>Arthropoda</taxon>
        <taxon>Crustacea</taxon>
        <taxon>Multicrustacea</taxon>
        <taxon>Malacostraca</taxon>
        <taxon>Eumalacostraca</taxon>
        <taxon>Eucarida</taxon>
        <taxon>Decapoda</taxon>
        <taxon>Pleocyemata</taxon>
        <taxon>Brachyura</taxon>
        <taxon>Eubrachyura</taxon>
        <taxon>Portunoidea</taxon>
        <taxon>Portunidae</taxon>
        <taxon>Portuninae</taxon>
        <taxon>Portunus</taxon>
    </lineage>
</organism>
<accession>A0A5B7HLM9</accession>
<protein>
    <submittedName>
        <fullName evidence="1">Uncharacterized protein</fullName>
    </submittedName>
</protein>
<name>A0A5B7HLM9_PORTR</name>
<sequence length="65" mass="7377">MDRHSVSFYASRKPSSFLKLFNTTLNSIPPLSVKGTDSHSGCIGVLSLGFYKMRGKFYYTQMITY</sequence>
<proteinExistence type="predicted"/>
<dbReference type="AlphaFoldDB" id="A0A5B7HLM9"/>
<dbReference type="EMBL" id="VSRR010031831">
    <property type="protein sequence ID" value="MPC70846.1"/>
    <property type="molecule type" value="Genomic_DNA"/>
</dbReference>